<sequence>MNFKNSSSAEITLQFEKLVRSERKITHLILHYINEIESRKLYAELGFDSMFSYLTKGLGYSESAAYRRIQSARVLKNIPSVADKLESGALNLSQLTQLQKCIKTEITTGNIVPAEKTQKILESIEFKNGFETSKVLAVEFNQPPQPYEIVKPQSNKTVRLELTVDENDFNELKRARDLLSHVCPEGTWSDVIITLAKKFNKTKISKSAESITIQPR</sequence>
<protein>
    <recommendedName>
        <fullName evidence="3">DUF222 domain-containing protein</fullName>
    </recommendedName>
</protein>
<dbReference type="AlphaFoldDB" id="A0A162G8W1"/>
<evidence type="ECO:0000313" key="1">
    <source>
        <dbReference type="EMBL" id="KYG65304.1"/>
    </source>
</evidence>
<accession>A0A162G8W1</accession>
<proteinExistence type="predicted"/>
<gene>
    <name evidence="1" type="ORF">AZI87_12170</name>
</gene>
<evidence type="ECO:0008006" key="3">
    <source>
        <dbReference type="Google" id="ProtNLM"/>
    </source>
</evidence>
<organism evidence="1 2">
    <name type="scientific">Bdellovibrio bacteriovorus</name>
    <dbReference type="NCBI Taxonomy" id="959"/>
    <lineage>
        <taxon>Bacteria</taxon>
        <taxon>Pseudomonadati</taxon>
        <taxon>Bdellovibrionota</taxon>
        <taxon>Bdellovibrionia</taxon>
        <taxon>Bdellovibrionales</taxon>
        <taxon>Pseudobdellovibrionaceae</taxon>
        <taxon>Bdellovibrio</taxon>
    </lineage>
</organism>
<dbReference type="Proteomes" id="UP000075799">
    <property type="component" value="Unassembled WGS sequence"/>
</dbReference>
<name>A0A162G8W1_BDEBC</name>
<reference evidence="1 2" key="1">
    <citation type="submission" date="2016-03" db="EMBL/GenBank/DDBJ databases">
        <authorList>
            <person name="Ploux O."/>
        </authorList>
    </citation>
    <scope>NUCLEOTIDE SEQUENCE [LARGE SCALE GENOMIC DNA]</scope>
    <source>
        <strain evidence="1 2">EC13</strain>
    </source>
</reference>
<evidence type="ECO:0000313" key="2">
    <source>
        <dbReference type="Proteomes" id="UP000075799"/>
    </source>
</evidence>
<dbReference type="EMBL" id="LUKD01000005">
    <property type="protein sequence ID" value="KYG65304.1"/>
    <property type="molecule type" value="Genomic_DNA"/>
</dbReference>
<comment type="caution">
    <text evidence="1">The sequence shown here is derived from an EMBL/GenBank/DDBJ whole genome shotgun (WGS) entry which is preliminary data.</text>
</comment>